<dbReference type="AlphaFoldDB" id="A0ABD5XLR6"/>
<name>A0ABD5XLR6_9EURY</name>
<reference evidence="2 3" key="1">
    <citation type="journal article" date="2019" name="Int. J. Syst. Evol. Microbiol.">
        <title>The Global Catalogue of Microorganisms (GCM) 10K type strain sequencing project: providing services to taxonomists for standard genome sequencing and annotation.</title>
        <authorList>
            <consortium name="The Broad Institute Genomics Platform"/>
            <consortium name="The Broad Institute Genome Sequencing Center for Infectious Disease"/>
            <person name="Wu L."/>
            <person name="Ma J."/>
        </authorList>
    </citation>
    <scope>NUCLEOTIDE SEQUENCE [LARGE SCALE GENOMIC DNA]</scope>
    <source>
        <strain evidence="2 3">DSM 26526</strain>
    </source>
</reference>
<proteinExistence type="predicted"/>
<evidence type="ECO:0000256" key="1">
    <source>
        <dbReference type="SAM" id="Phobius"/>
    </source>
</evidence>
<gene>
    <name evidence="2" type="ORF">ACFQI8_14245</name>
</gene>
<feature type="transmembrane region" description="Helical" evidence="1">
    <location>
        <begin position="172"/>
        <end position="196"/>
    </location>
</feature>
<dbReference type="RefSeq" id="WP_390245889.1">
    <property type="nucleotide sequence ID" value="NZ_JBHTAB010000008.1"/>
</dbReference>
<protein>
    <submittedName>
        <fullName evidence="2">Uncharacterized protein</fullName>
    </submittedName>
</protein>
<sequence length="200" mass="21937">MVITSPLFQLGPGLTFIGLCFDLFGVILLARPDSNSISRLFSSHRKRKAAETAIKLIEAGQALEPDTPNIEPVQKVLNEHTSIPPEEVVFLSPKLMPWRPGNGIVISNVESYESYGSKLRINRDSQNTPAGPELDLEEMGEIEKEVIKDGSLHMSYLRNIERNLNQAQRKEGLVLIAIGFIIQLMGAFANGIFVAAPAAA</sequence>
<accession>A0ABD5XLR6</accession>
<evidence type="ECO:0000313" key="3">
    <source>
        <dbReference type="Proteomes" id="UP001596460"/>
    </source>
</evidence>
<feature type="transmembrane region" description="Helical" evidence="1">
    <location>
        <begin position="12"/>
        <end position="30"/>
    </location>
</feature>
<dbReference type="Proteomes" id="UP001596460">
    <property type="component" value="Unassembled WGS sequence"/>
</dbReference>
<keyword evidence="1" id="KW-0472">Membrane</keyword>
<keyword evidence="3" id="KW-1185">Reference proteome</keyword>
<comment type="caution">
    <text evidence="2">The sequence shown here is derived from an EMBL/GenBank/DDBJ whole genome shotgun (WGS) entry which is preliminary data.</text>
</comment>
<organism evidence="2 3">
    <name type="scientific">Haloferax chudinovii</name>
    <dbReference type="NCBI Taxonomy" id="1109010"/>
    <lineage>
        <taxon>Archaea</taxon>
        <taxon>Methanobacteriati</taxon>
        <taxon>Methanobacteriota</taxon>
        <taxon>Stenosarchaea group</taxon>
        <taxon>Halobacteria</taxon>
        <taxon>Halobacteriales</taxon>
        <taxon>Haloferacaceae</taxon>
        <taxon>Haloferax</taxon>
    </lineage>
</organism>
<keyword evidence="1" id="KW-0812">Transmembrane</keyword>
<dbReference type="EMBL" id="JBHTAB010000008">
    <property type="protein sequence ID" value="MFC7130549.1"/>
    <property type="molecule type" value="Genomic_DNA"/>
</dbReference>
<evidence type="ECO:0000313" key="2">
    <source>
        <dbReference type="EMBL" id="MFC7130549.1"/>
    </source>
</evidence>
<keyword evidence="1" id="KW-1133">Transmembrane helix</keyword>